<dbReference type="GO" id="GO:0004460">
    <property type="term" value="F:L-lactate dehydrogenase (cytochrome) activity"/>
    <property type="evidence" value="ECO:0007669"/>
    <property type="project" value="TreeGrafter"/>
</dbReference>
<comment type="caution">
    <text evidence="9">The sequence shown here is derived from an EMBL/GenBank/DDBJ whole genome shotgun (WGS) entry which is preliminary data.</text>
</comment>
<dbReference type="EMBL" id="SEKV01000178">
    <property type="protein sequence ID" value="TFY62150.1"/>
    <property type="molecule type" value="Genomic_DNA"/>
</dbReference>
<dbReference type="PROSITE" id="PS51349">
    <property type="entry name" value="FMN_HYDROXY_ACID_DH_2"/>
    <property type="match status" value="1"/>
</dbReference>
<dbReference type="InterPro" id="IPR001199">
    <property type="entry name" value="Cyt_B5-like_heme/steroid-bd"/>
</dbReference>
<keyword evidence="4" id="KW-0560">Oxidoreductase</keyword>
<dbReference type="Pfam" id="PF00173">
    <property type="entry name" value="Cyt-b5"/>
    <property type="match status" value="1"/>
</dbReference>
<name>A0A4Y9YJH8_9APHY</name>
<evidence type="ECO:0000256" key="5">
    <source>
        <dbReference type="ARBA" id="ARBA00023004"/>
    </source>
</evidence>
<feature type="domain" description="Cytochrome b5 heme-binding" evidence="7">
    <location>
        <begin position="1"/>
        <end position="77"/>
    </location>
</feature>
<comment type="cofactor">
    <cofactor evidence="1">
        <name>FMN</name>
        <dbReference type="ChEBI" id="CHEBI:58210"/>
    </cofactor>
</comment>
<dbReference type="GO" id="GO:0006089">
    <property type="term" value="P:lactate metabolic process"/>
    <property type="evidence" value="ECO:0007669"/>
    <property type="project" value="TreeGrafter"/>
</dbReference>
<dbReference type="SMART" id="SM01117">
    <property type="entry name" value="Cyt-b5"/>
    <property type="match status" value="1"/>
</dbReference>
<dbReference type="Gene3D" id="3.10.120.10">
    <property type="entry name" value="Cytochrome b5-like heme/steroid binding domain"/>
    <property type="match status" value="1"/>
</dbReference>
<dbReference type="InterPro" id="IPR013785">
    <property type="entry name" value="Aldolase_TIM"/>
</dbReference>
<feature type="domain" description="FMN hydroxy acid dehydrogenase" evidence="8">
    <location>
        <begin position="108"/>
        <end position="502"/>
    </location>
</feature>
<reference evidence="9 10" key="1">
    <citation type="submission" date="2019-01" db="EMBL/GenBank/DDBJ databases">
        <title>Genome sequencing of the rare red list fungi Fomitopsis rosea.</title>
        <authorList>
            <person name="Buettner E."/>
            <person name="Kellner H."/>
        </authorList>
    </citation>
    <scope>NUCLEOTIDE SEQUENCE [LARGE SCALE GENOMIC DNA]</scope>
    <source>
        <strain evidence="9 10">DSM 105464</strain>
    </source>
</reference>
<dbReference type="PROSITE" id="PS00191">
    <property type="entry name" value="CYTOCHROME_B5_1"/>
    <property type="match status" value="1"/>
</dbReference>
<dbReference type="PANTHER" id="PTHR10578:SF101">
    <property type="entry name" value="L-LACTATE DEHYDROGENASE (CYTOCHROME B2)"/>
    <property type="match status" value="1"/>
</dbReference>
<organism evidence="9 10">
    <name type="scientific">Rhodofomes roseus</name>
    <dbReference type="NCBI Taxonomy" id="34475"/>
    <lineage>
        <taxon>Eukaryota</taxon>
        <taxon>Fungi</taxon>
        <taxon>Dikarya</taxon>
        <taxon>Basidiomycota</taxon>
        <taxon>Agaricomycotina</taxon>
        <taxon>Agaricomycetes</taxon>
        <taxon>Polyporales</taxon>
        <taxon>Rhodofomes</taxon>
    </lineage>
</organism>
<dbReference type="InterPro" id="IPR036400">
    <property type="entry name" value="Cyt_B5-like_heme/steroid_sf"/>
</dbReference>
<dbReference type="InterPro" id="IPR008259">
    <property type="entry name" value="FMN_hydac_DH_AS"/>
</dbReference>
<gene>
    <name evidence="9" type="ORF">EVJ58_g4050</name>
</gene>
<dbReference type="Proteomes" id="UP000298390">
    <property type="component" value="Unassembled WGS sequence"/>
</dbReference>
<dbReference type="AlphaFoldDB" id="A0A4Y9YJH8"/>
<dbReference type="InterPro" id="IPR037396">
    <property type="entry name" value="FMN_HAD"/>
</dbReference>
<dbReference type="Pfam" id="PF01070">
    <property type="entry name" value="FMN_dh"/>
    <property type="match status" value="2"/>
</dbReference>
<dbReference type="PROSITE" id="PS50255">
    <property type="entry name" value="CYTOCHROME_B5_2"/>
    <property type="match status" value="1"/>
</dbReference>
<keyword evidence="3" id="KW-0479">Metal-binding</keyword>
<dbReference type="STRING" id="34475.A0A4Y9YJH8"/>
<dbReference type="SUPFAM" id="SSF51395">
    <property type="entry name" value="FMN-linked oxidoreductases"/>
    <property type="match status" value="1"/>
</dbReference>
<dbReference type="SUPFAM" id="SSF55856">
    <property type="entry name" value="Cytochrome b5-like heme/steroid binding domain"/>
    <property type="match status" value="1"/>
</dbReference>
<dbReference type="InterPro" id="IPR018506">
    <property type="entry name" value="Cyt_B5_heme-BS"/>
</dbReference>
<dbReference type="GO" id="GO:0020037">
    <property type="term" value="F:heme binding"/>
    <property type="evidence" value="ECO:0007669"/>
    <property type="project" value="InterPro"/>
</dbReference>
<proteinExistence type="predicted"/>
<evidence type="ECO:0000259" key="7">
    <source>
        <dbReference type="PROSITE" id="PS50255"/>
    </source>
</evidence>
<accession>A0A4Y9YJH8</accession>
<dbReference type="FunFam" id="3.10.120.10:FF:000009">
    <property type="entry name" value="Cytochrome b2, mitochondrial, putative"/>
    <property type="match status" value="1"/>
</dbReference>
<dbReference type="PANTHER" id="PTHR10578">
    <property type="entry name" value="S -2-HYDROXY-ACID OXIDASE-RELATED"/>
    <property type="match status" value="1"/>
</dbReference>
<evidence type="ECO:0000259" key="8">
    <source>
        <dbReference type="PROSITE" id="PS51349"/>
    </source>
</evidence>
<evidence type="ECO:0000313" key="10">
    <source>
        <dbReference type="Proteomes" id="UP000298390"/>
    </source>
</evidence>
<evidence type="ECO:0000256" key="2">
    <source>
        <dbReference type="ARBA" id="ARBA00022617"/>
    </source>
</evidence>
<evidence type="ECO:0000256" key="3">
    <source>
        <dbReference type="ARBA" id="ARBA00022723"/>
    </source>
</evidence>
<evidence type="ECO:0000256" key="6">
    <source>
        <dbReference type="SAM" id="MobiDB-lite"/>
    </source>
</evidence>
<keyword evidence="2" id="KW-0349">Heme</keyword>
<dbReference type="PROSITE" id="PS00557">
    <property type="entry name" value="FMN_HYDROXY_ACID_DH_1"/>
    <property type="match status" value="1"/>
</dbReference>
<feature type="region of interest" description="Disordered" evidence="6">
    <location>
        <begin position="284"/>
        <end position="308"/>
    </location>
</feature>
<dbReference type="GO" id="GO:0046872">
    <property type="term" value="F:metal ion binding"/>
    <property type="evidence" value="ECO:0007669"/>
    <property type="project" value="UniProtKB-KW"/>
</dbReference>
<dbReference type="PRINTS" id="PR00363">
    <property type="entry name" value="CYTOCHROMEB5"/>
</dbReference>
<evidence type="ECO:0000256" key="1">
    <source>
        <dbReference type="ARBA" id="ARBA00001917"/>
    </source>
</evidence>
<protein>
    <recommendedName>
        <fullName evidence="11">L-lactate dehydrogenase (Cytochrome)</fullName>
    </recommendedName>
</protein>
<evidence type="ECO:0008006" key="11">
    <source>
        <dbReference type="Google" id="ProtNLM"/>
    </source>
</evidence>
<evidence type="ECO:0000256" key="4">
    <source>
        <dbReference type="ARBA" id="ARBA00023002"/>
    </source>
</evidence>
<keyword evidence="5" id="KW-0408">Iron</keyword>
<evidence type="ECO:0000313" key="9">
    <source>
        <dbReference type="EMBL" id="TFY62150.1"/>
    </source>
</evidence>
<sequence>MPLSLEEVAQHNSPRSCWVIIKNRVYDVTEFLPEHPGGAKIILKYAGRDATSAYEPIHPPDALDENLPPEKHLGELNVAGAAALQQEREARKKTKDEIRVEQAQAGKPRVDRMLSLQDLEDVAMKVMSHKAVAYYSSAADDEITNRENARAFSRFFFHPRILRPISQVDVSTTILGVKSSIPIFASGAALAKLGHPLGEVNITKGAGRTGIIQMVSSNASLSAAQIAEGRLSPSQPLFFQLYKHGDNKIAEKRVREIEQLGYNAIFLTVDAPVSGNRERDIRAPYELEEQEREGQPTDGQTAGEMPRQPDDVEKEIEGQPNLYGTAGALLQNMDLDMTFKEASHFQPILGGSHTLTKMLVDYTLVTFRHEAPHCSQRRAMCSKAGVDAILLSNHGGRQLEYALPPLEVLYKIRQQRPDVFDKLEVYIDGGARRGTDVLKALCLGAKAVGMGRPFLYAQSAYGEAGVVQTVRILQREIILGMRLLGVTSVDQLTPELVRICRFQDEIQY</sequence>
<dbReference type="Gene3D" id="3.20.20.70">
    <property type="entry name" value="Aldolase class I"/>
    <property type="match status" value="1"/>
</dbReference>
<dbReference type="InterPro" id="IPR000262">
    <property type="entry name" value="FMN-dep_DH"/>
</dbReference>